<dbReference type="Pfam" id="PF00668">
    <property type="entry name" value="Condensation"/>
    <property type="match status" value="1"/>
</dbReference>
<keyword evidence="2" id="KW-0597">Phosphoprotein</keyword>
<dbReference type="Pfam" id="PF21089">
    <property type="entry name" value="PKS_DH_N"/>
    <property type="match status" value="1"/>
</dbReference>
<evidence type="ECO:0008006" key="16">
    <source>
        <dbReference type="Google" id="ProtNLM"/>
    </source>
</evidence>
<dbReference type="GO" id="GO:0016874">
    <property type="term" value="F:ligase activity"/>
    <property type="evidence" value="ECO:0007669"/>
    <property type="project" value="UniProtKB-KW"/>
</dbReference>
<dbReference type="InterPro" id="IPR001242">
    <property type="entry name" value="Condensation_dom"/>
</dbReference>
<dbReference type="PROSITE" id="PS50075">
    <property type="entry name" value="CARRIER"/>
    <property type="match status" value="2"/>
</dbReference>
<dbReference type="InterPro" id="IPR016039">
    <property type="entry name" value="Thiolase-like"/>
</dbReference>
<dbReference type="Pfam" id="PF00698">
    <property type="entry name" value="Acyl_transf_1"/>
    <property type="match status" value="1"/>
</dbReference>
<evidence type="ECO:0000256" key="3">
    <source>
        <dbReference type="ARBA" id="ARBA00022598"/>
    </source>
</evidence>
<dbReference type="InterPro" id="IPR045851">
    <property type="entry name" value="AMP-bd_C_sf"/>
</dbReference>
<dbReference type="CDD" id="cd19532">
    <property type="entry name" value="C_PKS-NRPS"/>
    <property type="match status" value="1"/>
</dbReference>
<dbReference type="InterPro" id="IPR057326">
    <property type="entry name" value="KR_dom"/>
</dbReference>
<dbReference type="GO" id="GO:0009403">
    <property type="term" value="P:toxin biosynthetic process"/>
    <property type="evidence" value="ECO:0007669"/>
    <property type="project" value="UniProtKB-ARBA"/>
</dbReference>
<dbReference type="GO" id="GO:0004312">
    <property type="term" value="F:fatty acid synthase activity"/>
    <property type="evidence" value="ECO:0007669"/>
    <property type="project" value="TreeGrafter"/>
</dbReference>
<dbReference type="Gene3D" id="3.40.47.10">
    <property type="match status" value="1"/>
</dbReference>
<dbReference type="InterPro" id="IPR009081">
    <property type="entry name" value="PP-bd_ACP"/>
</dbReference>
<sequence length="3991" mass="438626">MSSHCEARPEPVAIVGSACRFPGDAISPAKLWELLERPRDVLTEIPDSRFNSKAFYHPDGTHHGTTNVRHSYVLSDDHRLFDAQFFGTKPIEANSIDPQQRLLLETVYECLESAGIPMEKLQGSNTGVYVGLMTNDYADLLGRDVQNLPTYFASGTARSILSNRVSYFFDWHGPSMTIDTACSSSLVALHQAVTSLRNGESNVAVAAGTNLLLGPEQYIAESKLKMLSPTGRSRMWDKDADGYARGDGIAAVVLKTLSAALNDGDYIECIVRETGINQDGRTKGITMPNPIAQANLIHETYARAGLDLSKLSDRPQYFEAHGTGTPAGDPVEAQAISTAFYGPKAHYRRTDASEAPLYVGSIKTVIGHTEGTAGLAAVMKASLALQHGIIPPNLLLNELNPAVRPFYDDLEILHRAREWPNLPEGTPRRASVNSFGFGGANAHAILESFEQSATQLGASDSSTAIFTPFNFSANSERSLLASLESYASYLKTHPDVDLHSLSWTLNCRRSTLPFRLSLVGSSATDLAANLNSAVLLPSDILSASQTSSARQPKLLGIFTGQGAQWARMGAELLLSSSLATNCVADLEFALQTLPEEDRPSWSLKDEILKDTQSSRIGEALFSQTLSTAVQVILVQLLRAAGVEFTAVVGHSSGEIAAAYAAGCISARDAIRIAYYRGWSLQNARDCNGVKGAMMAVGTSLQDAQELCDMPSLEGRICVAASNSSASVTLSGDADAINEAKDIFEDEKKFVRLLKVDKAYHSHHMLPCAAPYIYAMQRCAITLQPRSDNKTAWISSVYGKEINDVNDSLTDTYWSNNMINPVMFSQAVSHAVAAFGPFDMAVEVGPHPALKGPASQTIQEISGMSPPYTGTLSRGKGDRKSFASSLGTLWAHLGENAVDFAGFDKKASGDNQEPVLLKGLPSYSWDHDRVYWHESRISSTLRAGSGQFHSLLGMKCPDGTDKELRWRNYLHPREIPWLSHHQVQGQIVFPAAGYISAATECLVQHYGLESIQLIDFQDIIIGQALVPEDNSGVEVLFTLTVMEATQDYVPALYSCYSTGSKGVSSMLLHASAQIHILLGDPDPEALPPRNDCQHSFLHVDEERFYDFVSELGFGYTGPFRALTGLTRKMDEATGRIIVPVDDGSYRPLVIHPGPLDAAIQSIMLAYSFPGDGRLGTIYLPTKIDRIRINPSCCVGMAGPGTRLPFYASVADARFAELSGDVDIYSADGKHTVVQLQGLHTTPLPPLSSATDVPMFTEMTWLPEEPNGHTGRDWFTEDCIHSLHLERIAHFYLKNLHLSMSDPERSRAQSQNSHLLAYASHCTALVKSGDHPFAKQEWANDTHQTISEIFQRLPQKIDSEIMSSVGQSLPAIVRGETSILDILMQENMLSRFYAGTLGIKSYLDEMGRIAGQIGNRFPHINVLEIGAGAGEATEPILRELDADFASYTCTDFLDSWLDSAKEKFQSYQAKMAFKVLDIEKDVVEQGYGEGSYDLIVASLALYATENLPRTLSNIRRLLKPGGYLLTLEITDPNLMRLGVILAGLPGWWLGHQEGRTLSPFVSHQKWNAIMKEASFSGIDASISHDTDQLVPFSVMLTQAVDNRVKFLRGPLGTGHPRLDVESLTIIGGKTPHTSTMVTDIKNAVGWHFEMIRCYPGLADIGPEELPFMGTVLSLTELDSPALLNTDPKILKGFQEIFRHSKNVLWVGHGALGENPAGNLFRGVQRTIAIEMRHLRIQSLNFSSIADADPGLIGKKLLQLVATDLWEQRGELAGMLWYTEPELSFQDGKMLIPRLRLSSHRNDRYNSSKRLIVDTFDGNSSAVTISKAENYQVLETKTFTPPLISERIEVHVTNCLLRSVMITKTDYLFLIAGKEVHDNRYVIALAEHLTSRVHVPPSWIITWGDSVDQAVKSLLSIYVHVLAQSILNRMIPGTALAVLEPDFSFAAALKHHAHKAGVQLAFFTTTSRPCSYPWIHVHRHSTRRELSNKIPRNITRLLNLGGDGEVVLLLKRVLPAECKFENEQDLTRDFSEISSSLNVNQFVSQMQMTWTRETQDHVPININRLSRLSLRNLIETQGDIPQSLITWDQSRLPAQVRPATKVVQFPKNKTYWLVGLTGGLGLSLCQWMANQGAQHIALSSRNPKVDETWILRMAAQGCTVRVFANDITHRASVQSTHRQIVESMPPIGGVAQGAMVLQDTMLLDLDLARFNAALQPKVQGSLLLDELFSEDSLDFMIFFSSMAALTGNPGQAAYNAANMFMGSLAAHRKNRGLAGHAINIGAIVGNGYVTRELNMGQQSYLYKVGHNWMSEQGFHEIFAEGVLACMERTETADICSGLRIDDDDSKEWVSNPIFQHLVFKSNSPIEDDKKGKASILVKARLLEATSNVEVMEALQDAFTLKLQSALQLDPGKPILDMSPDELGVDSLNAVDFRSYFMKELGIDVPVLKIFNAGSIRDLLSFVASCLPSSLVPNLTESDLGKSLQWQSPGHSTIPDGPSTLPSTLSDTESQENDEINAFHLEYIPSVNRASSTSSASIVAGDSSSDQDEDSSSLTSLDSDSKMPEKQRIERTVPMSFGQSRFWFLKSLVQNQSAFNVTPTFELKGGINVERLSHAVELVGQRHEALRTFFFTDENKRHMQGIWTKSSLRLYHAFVTDKVEVDAAKHRMKSHIFNLAEGEVMRVQLLTWTPDHHWILFGFHHINMDGFSFENLWLELDESYRGISSSHHALQYPDFTTRQLREYEEGAWLEDLEYWKSEFAILPEPIPLLPFSLQPARPAISSYATYRAQLRLGIELSNEVENCCRMFKVTPFHFHLAMWQILMHRHLNIQSVCIGLADGNRADVDILRSVGMFLNLLPMRFSLDSSQSFGDALKEAKRVAQEALSHSRVPFDVILSELNVPRSASHSPLFQAFYNYRPRTETSRHFCGCQAEGTLLTTGETSNDLQLDVVNFSNGDTLIHLLVQQDLYSLEHAEILLRSYENLVQAFTRNPATKVSWPPLLSETDIEHAITTGRGSEVQTPWSSTLVHRIDDMVELFPTHVAVRELNGTQLTYAQLQERVAKISNTLLDRGVSPGTRVGVFQTASINWICSLLAIWRIGAVYLPLDGKVGIERLSLMVSESKPAVILTNSTTASDFILLGSSATALNISDLATSSETLPPNLASPSHTAIIIYTSGSTGVPKGISLTHSSHLHQIQASSQTLKFPLGKETVLHQSSYAWDMSIYQILISLCNAATLMVAPNVTRGDPVAITDLIESEKVTTVLATPTEYLAWLRHGKSSLQRSSLALAISGGEPLTTGLSKEFQSLGKTDLRLINIYGPAEVTIACSMEEIAYMELSSDSLDPCLGLSTLPNYSVCIVDEHMQPLPIGIPGEVLIGGAGIAEGYLDPTLTKDSFLPDRYRSPYFKSQGWTTVHRTGDRGRLTQNGRLILLGRIKGDNQIKLGGIRINVEEIEATIMQCSAGAISQVIVSLRGGSEHHQGGSFLVAFVILANIETTKADSRLLRELPASLPLPQYMQPAMVVPIAAFPQNTSGKVDRLAVSKIPISQPVPPMLANGDLTPIEQSLRTLWQEVIPQDILRLHSIDSQSDFFHVGGSSLSLVDLQAHVKDRFGVSVPLHQLFEASTLQGMAFRIRNISSEQYTLSVDWDEELEGLLADVSIISHAEMPDAPSGTGAVVLTGATGFIGKEILRWLVNDDRVHVIYCLAVRKPLAKLPVIFANRKVHVYHGDLGSSQLGLSDSDASSIFQSADIVIHNGADVSFMKSYHSLKLTNVASTVELVQLALPRRIPFHFISTASVTRFASADSFGEVSVASFPPPAIPQDGYATGKWVCEVFLERVCQAWGLPVWIHRPSSVTGSDAPELDLMSNVLRYCQATKKIPASEAWSGVFDFISVESAAAQIIETLHASGAAPTTGEGARFLYQSGEIQVGQHDVQSMMEAGAGEQFETVPLMEWVDAAEAAGMNALLGEYLRQAADGQILLPRLLKVGGDDPKAEAR</sequence>
<evidence type="ECO:0000256" key="10">
    <source>
        <dbReference type="SAM" id="MobiDB-lite"/>
    </source>
</evidence>
<dbReference type="InterPro" id="IPR013217">
    <property type="entry name" value="Methyltransf_12"/>
</dbReference>
<dbReference type="GO" id="GO:0032259">
    <property type="term" value="P:methylation"/>
    <property type="evidence" value="ECO:0007669"/>
    <property type="project" value="UniProtKB-KW"/>
</dbReference>
<evidence type="ECO:0000256" key="1">
    <source>
        <dbReference type="ARBA" id="ARBA00022450"/>
    </source>
</evidence>
<organism evidence="14 15">
    <name type="scientific">Penicillium brasilianum</name>
    <dbReference type="NCBI Taxonomy" id="104259"/>
    <lineage>
        <taxon>Eukaryota</taxon>
        <taxon>Fungi</taxon>
        <taxon>Dikarya</taxon>
        <taxon>Ascomycota</taxon>
        <taxon>Pezizomycotina</taxon>
        <taxon>Eurotiomycetes</taxon>
        <taxon>Eurotiomycetidae</taxon>
        <taxon>Eurotiales</taxon>
        <taxon>Aspergillaceae</taxon>
        <taxon>Penicillium</taxon>
    </lineage>
</organism>
<dbReference type="InterPro" id="IPR023213">
    <property type="entry name" value="CAT-like_dom_sf"/>
</dbReference>
<dbReference type="InterPro" id="IPR001227">
    <property type="entry name" value="Ac_transferase_dom_sf"/>
</dbReference>
<feature type="active site" description="Proton acceptor; for dehydratase activity" evidence="9">
    <location>
        <position position="980"/>
    </location>
</feature>
<feature type="compositionally biased region" description="Low complexity" evidence="10">
    <location>
        <begin position="2531"/>
        <end position="2540"/>
    </location>
</feature>
<dbReference type="CDD" id="cd05930">
    <property type="entry name" value="A_NRPS"/>
    <property type="match status" value="1"/>
</dbReference>
<feature type="region of interest" description="C-terminal hotdog fold" evidence="9">
    <location>
        <begin position="1092"/>
        <end position="1248"/>
    </location>
</feature>
<dbReference type="SMART" id="SM00825">
    <property type="entry name" value="PKS_KS"/>
    <property type="match status" value="1"/>
</dbReference>
<keyword evidence="7" id="KW-0511">Multifunctional enzyme</keyword>
<dbReference type="EMBL" id="CDHK01000010">
    <property type="protein sequence ID" value="CEJ61270.1"/>
    <property type="molecule type" value="Genomic_DNA"/>
</dbReference>
<dbReference type="SUPFAM" id="SSF51735">
    <property type="entry name" value="NAD(P)-binding Rossmann-fold domains"/>
    <property type="match status" value="2"/>
</dbReference>
<dbReference type="STRING" id="104259.A0A0F7U0T2"/>
<evidence type="ECO:0000256" key="8">
    <source>
        <dbReference type="ARBA" id="ARBA00029443"/>
    </source>
</evidence>
<dbReference type="GO" id="GO:0008168">
    <property type="term" value="F:methyltransferase activity"/>
    <property type="evidence" value="ECO:0007669"/>
    <property type="project" value="UniProtKB-KW"/>
</dbReference>
<keyword evidence="3" id="KW-0436">Ligase</keyword>
<dbReference type="InterPro" id="IPR042104">
    <property type="entry name" value="PKS_dehydratase_sf"/>
</dbReference>
<dbReference type="Proteomes" id="UP000042958">
    <property type="component" value="Unassembled WGS sequence"/>
</dbReference>
<name>A0A0F7U0T2_PENBI</name>
<dbReference type="InterPro" id="IPR020845">
    <property type="entry name" value="AMP-binding_CS"/>
</dbReference>
<dbReference type="SMART" id="SM00823">
    <property type="entry name" value="PKS_PP"/>
    <property type="match status" value="2"/>
</dbReference>
<dbReference type="InterPro" id="IPR020806">
    <property type="entry name" value="PKS_PP-bd"/>
</dbReference>
<reference evidence="15" key="1">
    <citation type="journal article" date="2015" name="Genome Announc.">
        <title>Draft genome sequence of the fungus Penicillium brasilianum MG11.</title>
        <authorList>
            <person name="Horn F."/>
            <person name="Linde J."/>
            <person name="Mattern D.J."/>
            <person name="Walther G."/>
            <person name="Guthke R."/>
            <person name="Brakhage A.A."/>
            <person name="Valiante V."/>
        </authorList>
    </citation>
    <scope>NUCLEOTIDE SEQUENCE [LARGE SCALE GENOMIC DNA]</scope>
    <source>
        <strain evidence="15">MG11</strain>
    </source>
</reference>
<dbReference type="InterPro" id="IPR016036">
    <property type="entry name" value="Malonyl_transacylase_ACP-bd"/>
</dbReference>
<dbReference type="SUPFAM" id="SSF55048">
    <property type="entry name" value="Probable ACP-binding domain of malonyl-CoA ACP transacylase"/>
    <property type="match status" value="1"/>
</dbReference>
<dbReference type="SUPFAM" id="SSF52777">
    <property type="entry name" value="CoA-dependent acyltransferases"/>
    <property type="match status" value="2"/>
</dbReference>
<accession>A0A0F7U0T2</accession>
<dbReference type="CDD" id="cd02440">
    <property type="entry name" value="AdoMet_MTases"/>
    <property type="match status" value="1"/>
</dbReference>
<dbReference type="FunFam" id="3.40.47.10:FF:000019">
    <property type="entry name" value="Polyketide synthase type I"/>
    <property type="match status" value="1"/>
</dbReference>
<keyword evidence="4" id="KW-0489">Methyltransferase</keyword>
<dbReference type="SUPFAM" id="SSF56801">
    <property type="entry name" value="Acetyl-CoA synthetase-like"/>
    <property type="match status" value="1"/>
</dbReference>
<dbReference type="Pfam" id="PF08659">
    <property type="entry name" value="KR"/>
    <property type="match status" value="1"/>
</dbReference>
<dbReference type="PANTHER" id="PTHR43775:SF20">
    <property type="entry name" value="HYBRID PKS-NRPS SYNTHETASE APDA"/>
    <property type="match status" value="1"/>
</dbReference>
<dbReference type="GO" id="GO:0030639">
    <property type="term" value="P:polyketide biosynthetic process"/>
    <property type="evidence" value="ECO:0007669"/>
    <property type="project" value="UniProtKB-ARBA"/>
</dbReference>
<dbReference type="PROSITE" id="PS00455">
    <property type="entry name" value="AMP_BINDING"/>
    <property type="match status" value="1"/>
</dbReference>
<dbReference type="CDD" id="cd00833">
    <property type="entry name" value="PKS"/>
    <property type="match status" value="1"/>
</dbReference>
<feature type="active site" description="Proton donor; for dehydratase activity" evidence="9">
    <location>
        <position position="1155"/>
    </location>
</feature>
<evidence type="ECO:0000256" key="2">
    <source>
        <dbReference type="ARBA" id="ARBA00022553"/>
    </source>
</evidence>
<gene>
    <name evidence="14" type="ORF">PMG11_09807</name>
</gene>
<dbReference type="PANTHER" id="PTHR43775">
    <property type="entry name" value="FATTY ACID SYNTHASE"/>
    <property type="match status" value="1"/>
</dbReference>
<dbReference type="InterPro" id="IPR036736">
    <property type="entry name" value="ACP-like_sf"/>
</dbReference>
<dbReference type="PROSITE" id="PS00606">
    <property type="entry name" value="KS3_1"/>
    <property type="match status" value="1"/>
</dbReference>
<dbReference type="InterPro" id="IPR016035">
    <property type="entry name" value="Acyl_Trfase/lysoPLipase"/>
</dbReference>
<dbReference type="InterPro" id="IPR042099">
    <property type="entry name" value="ANL_N_sf"/>
</dbReference>
<dbReference type="Gene3D" id="3.30.300.30">
    <property type="match status" value="1"/>
</dbReference>
<dbReference type="SUPFAM" id="SSF47336">
    <property type="entry name" value="ACP-like"/>
    <property type="match status" value="2"/>
</dbReference>
<proteinExistence type="inferred from homology"/>
<dbReference type="PROSITE" id="PS52004">
    <property type="entry name" value="KS3_2"/>
    <property type="match status" value="1"/>
</dbReference>
<evidence type="ECO:0000259" key="11">
    <source>
        <dbReference type="PROSITE" id="PS50075"/>
    </source>
</evidence>
<evidence type="ECO:0000256" key="9">
    <source>
        <dbReference type="PROSITE-ProRule" id="PRU01363"/>
    </source>
</evidence>
<dbReference type="InterPro" id="IPR013968">
    <property type="entry name" value="PKS_KR"/>
</dbReference>
<keyword evidence="6" id="KW-0677">Repeat</keyword>
<dbReference type="InterPro" id="IPR014031">
    <property type="entry name" value="Ketoacyl_synth_C"/>
</dbReference>
<dbReference type="SMART" id="SM00822">
    <property type="entry name" value="PKS_KR"/>
    <property type="match status" value="1"/>
</dbReference>
<evidence type="ECO:0000313" key="14">
    <source>
        <dbReference type="EMBL" id="CEJ61270.1"/>
    </source>
</evidence>
<dbReference type="InterPro" id="IPR013120">
    <property type="entry name" value="FAR_NAD-bd"/>
</dbReference>
<comment type="similarity">
    <text evidence="8">In the C-terminal section; belongs to the NRP synthetase family.</text>
</comment>
<dbReference type="Gene3D" id="3.40.50.720">
    <property type="entry name" value="NAD(P)-binding Rossmann-like Domain"/>
    <property type="match status" value="2"/>
</dbReference>
<dbReference type="SMART" id="SM00827">
    <property type="entry name" value="PKS_AT"/>
    <property type="match status" value="1"/>
</dbReference>
<evidence type="ECO:0000256" key="6">
    <source>
        <dbReference type="ARBA" id="ARBA00022737"/>
    </source>
</evidence>
<feature type="region of interest" description="N-terminal hotdog fold" evidence="9">
    <location>
        <begin position="948"/>
        <end position="1080"/>
    </location>
</feature>
<dbReference type="Pfam" id="PF00550">
    <property type="entry name" value="PP-binding"/>
    <property type="match status" value="2"/>
</dbReference>
<dbReference type="Pfam" id="PF07993">
    <property type="entry name" value="NAD_binding_4"/>
    <property type="match status" value="1"/>
</dbReference>
<dbReference type="InterPro" id="IPR018201">
    <property type="entry name" value="Ketoacyl_synth_AS"/>
</dbReference>
<dbReference type="InterPro" id="IPR049552">
    <property type="entry name" value="PKS_DH_N"/>
</dbReference>
<dbReference type="Gene3D" id="3.30.559.10">
    <property type="entry name" value="Chloramphenicol acetyltransferase-like domain"/>
    <property type="match status" value="1"/>
</dbReference>
<dbReference type="Gene3D" id="3.30.70.3290">
    <property type="match status" value="1"/>
</dbReference>
<dbReference type="Gene3D" id="1.10.1200.10">
    <property type="entry name" value="ACP-like"/>
    <property type="match status" value="2"/>
</dbReference>
<protein>
    <recommendedName>
        <fullName evidence="16">Hybrid NRPS/PKS enzyme</fullName>
    </recommendedName>
</protein>
<keyword evidence="15" id="KW-1185">Reference proteome</keyword>
<evidence type="ECO:0000256" key="4">
    <source>
        <dbReference type="ARBA" id="ARBA00022603"/>
    </source>
</evidence>
<dbReference type="GO" id="GO:0006633">
    <property type="term" value="P:fatty acid biosynthetic process"/>
    <property type="evidence" value="ECO:0007669"/>
    <property type="project" value="InterPro"/>
</dbReference>
<dbReference type="Gene3D" id="3.10.129.110">
    <property type="entry name" value="Polyketide synthase dehydratase"/>
    <property type="match status" value="1"/>
</dbReference>
<dbReference type="GO" id="GO:0031177">
    <property type="term" value="F:phosphopantetheine binding"/>
    <property type="evidence" value="ECO:0007669"/>
    <property type="project" value="InterPro"/>
</dbReference>
<dbReference type="Gene3D" id="3.40.366.10">
    <property type="entry name" value="Malonyl-Coenzyme A Acyl Carrier Protein, domain 2"/>
    <property type="match status" value="1"/>
</dbReference>
<dbReference type="InterPro" id="IPR014030">
    <property type="entry name" value="Ketoacyl_synth_N"/>
</dbReference>
<dbReference type="Pfam" id="PF00501">
    <property type="entry name" value="AMP-binding"/>
    <property type="match status" value="1"/>
</dbReference>
<feature type="domain" description="PKS/mFAS DH" evidence="13">
    <location>
        <begin position="948"/>
        <end position="1248"/>
    </location>
</feature>
<dbReference type="InterPro" id="IPR049900">
    <property type="entry name" value="PKS_mFAS_DH"/>
</dbReference>
<feature type="domain" description="Carrier" evidence="11">
    <location>
        <begin position="3551"/>
        <end position="3631"/>
    </location>
</feature>
<evidence type="ECO:0000256" key="5">
    <source>
        <dbReference type="ARBA" id="ARBA00022679"/>
    </source>
</evidence>
<evidence type="ECO:0000259" key="13">
    <source>
        <dbReference type="PROSITE" id="PS52019"/>
    </source>
</evidence>
<feature type="domain" description="Ketosynthase family 3 (KS3)" evidence="12">
    <location>
        <begin position="9"/>
        <end position="448"/>
    </location>
</feature>
<dbReference type="InterPro" id="IPR000873">
    <property type="entry name" value="AMP-dep_synth/lig_dom"/>
</dbReference>
<dbReference type="OrthoDB" id="329835at2759"/>
<feature type="region of interest" description="Disordered" evidence="10">
    <location>
        <begin position="2531"/>
        <end position="2563"/>
    </location>
</feature>
<dbReference type="Pfam" id="PF08242">
    <property type="entry name" value="Methyltransf_12"/>
    <property type="match status" value="1"/>
</dbReference>
<dbReference type="SUPFAM" id="SSF53335">
    <property type="entry name" value="S-adenosyl-L-methionine-dependent methyltransferases"/>
    <property type="match status" value="1"/>
</dbReference>
<evidence type="ECO:0000259" key="12">
    <source>
        <dbReference type="PROSITE" id="PS52004"/>
    </source>
</evidence>
<dbReference type="InterPro" id="IPR049551">
    <property type="entry name" value="PKS_DH_C"/>
</dbReference>
<keyword evidence="1" id="KW-0596">Phosphopantetheine</keyword>
<dbReference type="Pfam" id="PF16197">
    <property type="entry name" value="KAsynt_C_assoc"/>
    <property type="match status" value="1"/>
</dbReference>
<dbReference type="PROSITE" id="PS52019">
    <property type="entry name" value="PKS_MFAS_DH"/>
    <property type="match status" value="1"/>
</dbReference>
<dbReference type="InterPro" id="IPR032821">
    <property type="entry name" value="PKS_assoc"/>
</dbReference>
<evidence type="ECO:0000313" key="15">
    <source>
        <dbReference type="Proteomes" id="UP000042958"/>
    </source>
</evidence>
<dbReference type="InterPro" id="IPR020807">
    <property type="entry name" value="PKS_DH"/>
</dbReference>
<dbReference type="InterPro" id="IPR014043">
    <property type="entry name" value="Acyl_transferase_dom"/>
</dbReference>
<dbReference type="GO" id="GO:0004315">
    <property type="term" value="F:3-oxoacyl-[acyl-carrier-protein] synthase activity"/>
    <property type="evidence" value="ECO:0007669"/>
    <property type="project" value="InterPro"/>
</dbReference>
<dbReference type="GO" id="GO:1901336">
    <property type="term" value="P:lactone biosynthetic process"/>
    <property type="evidence" value="ECO:0007669"/>
    <property type="project" value="UniProtKB-ARBA"/>
</dbReference>
<dbReference type="Pfam" id="PF00109">
    <property type="entry name" value="ketoacyl-synt"/>
    <property type="match status" value="1"/>
</dbReference>
<dbReference type="InterPro" id="IPR029063">
    <property type="entry name" value="SAM-dependent_MTases_sf"/>
</dbReference>
<dbReference type="SMART" id="SM00826">
    <property type="entry name" value="PKS_DH"/>
    <property type="match status" value="1"/>
</dbReference>
<dbReference type="Pfam" id="PF14765">
    <property type="entry name" value="PS-DH"/>
    <property type="match status" value="1"/>
</dbReference>
<keyword evidence="5" id="KW-0808">Transferase</keyword>
<feature type="region of interest" description="Disordered" evidence="10">
    <location>
        <begin position="2479"/>
        <end position="2507"/>
    </location>
</feature>
<dbReference type="InterPro" id="IPR036291">
    <property type="entry name" value="NAD(P)-bd_dom_sf"/>
</dbReference>
<dbReference type="SUPFAM" id="SSF52151">
    <property type="entry name" value="FabD/lysophospholipase-like"/>
    <property type="match status" value="1"/>
</dbReference>
<dbReference type="SUPFAM" id="SSF53901">
    <property type="entry name" value="Thiolase-like"/>
    <property type="match status" value="1"/>
</dbReference>
<dbReference type="InterPro" id="IPR050091">
    <property type="entry name" value="PKS_NRPS_Biosynth_Enz"/>
</dbReference>
<dbReference type="Gene3D" id="3.30.559.30">
    <property type="entry name" value="Nonribosomal peptide synthetase, condensation domain"/>
    <property type="match status" value="1"/>
</dbReference>
<dbReference type="Gene3D" id="3.40.50.150">
    <property type="entry name" value="Vaccinia Virus protein VP39"/>
    <property type="match status" value="1"/>
</dbReference>
<dbReference type="Pfam" id="PF02801">
    <property type="entry name" value="Ketoacyl-synt_C"/>
    <property type="match status" value="1"/>
</dbReference>
<dbReference type="InterPro" id="IPR020841">
    <property type="entry name" value="PKS_Beta-ketoAc_synthase_dom"/>
</dbReference>
<feature type="domain" description="Carrier" evidence="11">
    <location>
        <begin position="2382"/>
        <end position="2463"/>
    </location>
</feature>
<evidence type="ECO:0000256" key="7">
    <source>
        <dbReference type="ARBA" id="ARBA00023268"/>
    </source>
</evidence>
<dbReference type="Gene3D" id="3.40.50.12780">
    <property type="entry name" value="N-terminal domain of ligase-like"/>
    <property type="match status" value="1"/>
</dbReference>